<comment type="caution">
    <text evidence="1">The sequence shown here is derived from an EMBL/GenBank/DDBJ whole genome shotgun (WGS) entry which is preliminary data.</text>
</comment>
<name>A0ABQ6G519_9CHLR</name>
<reference evidence="1 2" key="1">
    <citation type="submission" date="2023-02" db="EMBL/GenBank/DDBJ databases">
        <title>Dictyobacter halimunensis sp. nov., a new member of the class Ktedonobacteria from forest soil in a geothermal area.</title>
        <authorList>
            <person name="Rachmania M.K."/>
            <person name="Ningsih F."/>
            <person name="Sakai Y."/>
            <person name="Yabe S."/>
            <person name="Yokota A."/>
            <person name="Sjamsuridzal W."/>
        </authorList>
    </citation>
    <scope>NUCLEOTIDE SEQUENCE [LARGE SCALE GENOMIC DNA]</scope>
    <source>
        <strain evidence="1 2">S3.2.2.5</strain>
    </source>
</reference>
<gene>
    <name evidence="1" type="ORF">KDH_79240</name>
</gene>
<keyword evidence="2" id="KW-1185">Reference proteome</keyword>
<dbReference type="EMBL" id="BSRI01000002">
    <property type="protein sequence ID" value="GLV61107.1"/>
    <property type="molecule type" value="Genomic_DNA"/>
</dbReference>
<evidence type="ECO:0000313" key="1">
    <source>
        <dbReference type="EMBL" id="GLV61107.1"/>
    </source>
</evidence>
<protein>
    <submittedName>
        <fullName evidence="1">Uncharacterized protein</fullName>
    </submittedName>
</protein>
<sequence length="66" mass="7240">MPSLEKIGSGTSAANRLDKVVLPLPGRPFTIINVGFPILTIHFPVKYLITSSYSFLSHIILPYLPS</sequence>
<accession>A0ABQ6G519</accession>
<organism evidence="1 2">
    <name type="scientific">Dictyobacter halimunensis</name>
    <dbReference type="NCBI Taxonomy" id="3026934"/>
    <lineage>
        <taxon>Bacteria</taxon>
        <taxon>Bacillati</taxon>
        <taxon>Chloroflexota</taxon>
        <taxon>Ktedonobacteria</taxon>
        <taxon>Ktedonobacterales</taxon>
        <taxon>Dictyobacteraceae</taxon>
        <taxon>Dictyobacter</taxon>
    </lineage>
</organism>
<proteinExistence type="predicted"/>
<dbReference type="Proteomes" id="UP001344906">
    <property type="component" value="Unassembled WGS sequence"/>
</dbReference>
<evidence type="ECO:0000313" key="2">
    <source>
        <dbReference type="Proteomes" id="UP001344906"/>
    </source>
</evidence>